<keyword evidence="1" id="KW-0472">Membrane</keyword>
<organism evidence="2 3">
    <name type="scientific">Pseudogracilibacillus auburnensis</name>
    <dbReference type="NCBI Taxonomy" id="1494959"/>
    <lineage>
        <taxon>Bacteria</taxon>
        <taxon>Bacillati</taxon>
        <taxon>Bacillota</taxon>
        <taxon>Bacilli</taxon>
        <taxon>Bacillales</taxon>
        <taxon>Bacillaceae</taxon>
        <taxon>Pseudogracilibacillus</taxon>
    </lineage>
</organism>
<protein>
    <submittedName>
        <fullName evidence="2">Uncharacterized protein</fullName>
    </submittedName>
</protein>
<reference evidence="2 3" key="1">
    <citation type="submission" date="2018-05" db="EMBL/GenBank/DDBJ databases">
        <title>Genomic Encyclopedia of Type Strains, Phase IV (KMG-IV): sequencing the most valuable type-strain genomes for metagenomic binning, comparative biology and taxonomic classification.</title>
        <authorList>
            <person name="Goeker M."/>
        </authorList>
    </citation>
    <scope>NUCLEOTIDE SEQUENCE [LARGE SCALE GENOMIC DNA]</scope>
    <source>
        <strain evidence="2 3">DSM 28556</strain>
    </source>
</reference>
<proteinExistence type="predicted"/>
<dbReference type="RefSeq" id="WP_372442913.1">
    <property type="nucleotide sequence ID" value="NZ_JADIJL010000013.1"/>
</dbReference>
<keyword evidence="3" id="KW-1185">Reference proteome</keyword>
<evidence type="ECO:0000313" key="3">
    <source>
        <dbReference type="Proteomes" id="UP000247978"/>
    </source>
</evidence>
<evidence type="ECO:0000256" key="1">
    <source>
        <dbReference type="SAM" id="Phobius"/>
    </source>
</evidence>
<evidence type="ECO:0000313" key="2">
    <source>
        <dbReference type="EMBL" id="PXW89324.1"/>
    </source>
</evidence>
<comment type="caution">
    <text evidence="2">The sequence shown here is derived from an EMBL/GenBank/DDBJ whole genome shotgun (WGS) entry which is preliminary data.</text>
</comment>
<dbReference type="EMBL" id="QJJQ01000002">
    <property type="protein sequence ID" value="PXW89324.1"/>
    <property type="molecule type" value="Genomic_DNA"/>
</dbReference>
<name>A0A2V3W828_9BACI</name>
<dbReference type="AlphaFoldDB" id="A0A2V3W828"/>
<accession>A0A2V3W828</accession>
<keyword evidence="1" id="KW-1133">Transmembrane helix</keyword>
<dbReference type="InterPro" id="IPR054381">
    <property type="entry name" value="CydS"/>
</dbReference>
<sequence length="32" mass="3519">MTSFIIFIAPFIVLLIAVVAVFLVAPRDKSVK</sequence>
<dbReference type="Pfam" id="PF22282">
    <property type="entry name" value="CydS"/>
    <property type="match status" value="1"/>
</dbReference>
<dbReference type="Proteomes" id="UP000247978">
    <property type="component" value="Unassembled WGS sequence"/>
</dbReference>
<feature type="transmembrane region" description="Helical" evidence="1">
    <location>
        <begin position="6"/>
        <end position="25"/>
    </location>
</feature>
<keyword evidence="1" id="KW-0812">Transmembrane</keyword>
<gene>
    <name evidence="2" type="ORF">DFR56_102100</name>
</gene>